<dbReference type="PANTHER" id="PTHR33619">
    <property type="entry name" value="POLYSACCHARIDE EXPORT PROTEIN GFCE-RELATED"/>
    <property type="match status" value="1"/>
</dbReference>
<dbReference type="RefSeq" id="WP_060081068.1">
    <property type="nucleotide sequence ID" value="NZ_CADFFO010000024.1"/>
</dbReference>
<feature type="domain" description="Polysaccharide export protein N-terminal" evidence="16">
    <location>
        <begin position="108"/>
        <end position="199"/>
    </location>
</feature>
<evidence type="ECO:0000313" key="19">
    <source>
        <dbReference type="Proteomes" id="UP000237632"/>
    </source>
</evidence>
<dbReference type="GO" id="GO:0015288">
    <property type="term" value="F:porin activity"/>
    <property type="evidence" value="ECO:0007669"/>
    <property type="project" value="UniProtKB-KW"/>
</dbReference>
<evidence type="ECO:0000256" key="14">
    <source>
        <dbReference type="ARBA" id="ARBA00023288"/>
    </source>
</evidence>
<keyword evidence="8" id="KW-0625">Polysaccharide transport</keyword>
<protein>
    <submittedName>
        <fullName evidence="18">Sugar ABC transporter substrate-binding protein</fullName>
    </submittedName>
</protein>
<dbReference type="InterPro" id="IPR003715">
    <property type="entry name" value="Poly_export_N"/>
</dbReference>
<keyword evidence="12" id="KW-0564">Palmitate</keyword>
<dbReference type="GO" id="GO:0046930">
    <property type="term" value="C:pore complex"/>
    <property type="evidence" value="ECO:0007669"/>
    <property type="project" value="UniProtKB-KW"/>
</dbReference>
<evidence type="ECO:0000256" key="4">
    <source>
        <dbReference type="ARBA" id="ARBA00022452"/>
    </source>
</evidence>
<evidence type="ECO:0000256" key="9">
    <source>
        <dbReference type="ARBA" id="ARBA00023065"/>
    </source>
</evidence>
<keyword evidence="3" id="KW-0813">Transport</keyword>
<name>A0AA44Y251_BURVI</name>
<keyword evidence="9" id="KW-0406">Ion transport</keyword>
<evidence type="ECO:0000256" key="12">
    <source>
        <dbReference type="ARBA" id="ARBA00023139"/>
    </source>
</evidence>
<accession>A0AA44Y251</accession>
<keyword evidence="13" id="KW-0998">Cell outer membrane</keyword>
<dbReference type="AlphaFoldDB" id="A0AA44Y251"/>
<comment type="subcellular location">
    <subcellularLocation>
        <location evidence="1">Cell outer membrane</location>
        <topology evidence="1">Multi-pass membrane protein</topology>
    </subcellularLocation>
</comment>
<evidence type="ECO:0000256" key="5">
    <source>
        <dbReference type="ARBA" id="ARBA00022597"/>
    </source>
</evidence>
<dbReference type="Pfam" id="PF22461">
    <property type="entry name" value="SLBB_2"/>
    <property type="match status" value="2"/>
</dbReference>
<evidence type="ECO:0000256" key="2">
    <source>
        <dbReference type="ARBA" id="ARBA00009450"/>
    </source>
</evidence>
<evidence type="ECO:0000256" key="10">
    <source>
        <dbReference type="ARBA" id="ARBA00023114"/>
    </source>
</evidence>
<dbReference type="GO" id="GO:0015159">
    <property type="term" value="F:polysaccharide transmembrane transporter activity"/>
    <property type="evidence" value="ECO:0007669"/>
    <property type="project" value="InterPro"/>
</dbReference>
<evidence type="ECO:0000259" key="16">
    <source>
        <dbReference type="Pfam" id="PF02563"/>
    </source>
</evidence>
<evidence type="ECO:0000313" key="18">
    <source>
        <dbReference type="EMBL" id="PRH42594.1"/>
    </source>
</evidence>
<keyword evidence="7" id="KW-0732">Signal</keyword>
<dbReference type="GO" id="GO:0009279">
    <property type="term" value="C:cell outer membrane"/>
    <property type="evidence" value="ECO:0007669"/>
    <property type="project" value="UniProtKB-SubCell"/>
</dbReference>
<dbReference type="GO" id="GO:0006811">
    <property type="term" value="P:monoatomic ion transport"/>
    <property type="evidence" value="ECO:0007669"/>
    <property type="project" value="UniProtKB-KW"/>
</dbReference>
<comment type="similarity">
    <text evidence="2">Belongs to the BexD/CtrA/VexA family.</text>
</comment>
<evidence type="ECO:0000259" key="17">
    <source>
        <dbReference type="Pfam" id="PF22461"/>
    </source>
</evidence>
<sequence length="402" mass="43016">MNRASDVVSTAGHWGRWGRPGRWGRALAPLALSVVVAGCAVAPGMRMNDAPALQLSSARSGEPARALDVPIREIDVDLLQRMRDGDGDGGDAGDRSANVDALLAERAKGGYRIGAGDVLQITVWDHPELSAAAPTIQTSSTQRPSDPVGGFVVDENGSVQFPYVGTVAVTGRTTTEVRDAFRVALAKTFRDPQVTVRVTSYRSQQVYVEGEVRNPGNQPINDVPMTLIEALDRAGGLQPTADRSRIELLRGDAHYVLDLSRLVARRIDPARILLRNRDVLRVQSREDSGAYVMGEVTKPTLALPLRDGSLTLGDALQQAGSFNSGTADTAQVYVIRAHGSRTPDVFHLDAKSPVAMVLANDFRLAPKDVVYVDGNGLVRFSRVLSLLLPAINAGMTGALVAK</sequence>
<evidence type="ECO:0000256" key="7">
    <source>
        <dbReference type="ARBA" id="ARBA00022729"/>
    </source>
</evidence>
<dbReference type="Gene3D" id="3.30.1950.10">
    <property type="entry name" value="wza like domain"/>
    <property type="match status" value="1"/>
</dbReference>
<evidence type="ECO:0000256" key="1">
    <source>
        <dbReference type="ARBA" id="ARBA00004571"/>
    </source>
</evidence>
<dbReference type="Pfam" id="PF02563">
    <property type="entry name" value="Poly_export"/>
    <property type="match status" value="1"/>
</dbReference>
<gene>
    <name evidence="18" type="ORF">C6T65_09335</name>
</gene>
<organism evidence="18 19">
    <name type="scientific">Burkholderia vietnamiensis</name>
    <dbReference type="NCBI Taxonomy" id="60552"/>
    <lineage>
        <taxon>Bacteria</taxon>
        <taxon>Pseudomonadati</taxon>
        <taxon>Pseudomonadota</taxon>
        <taxon>Betaproteobacteria</taxon>
        <taxon>Burkholderiales</taxon>
        <taxon>Burkholderiaceae</taxon>
        <taxon>Burkholderia</taxon>
        <taxon>Burkholderia cepacia complex</taxon>
    </lineage>
</organism>
<comment type="caution">
    <text evidence="18">The sequence shown here is derived from an EMBL/GenBank/DDBJ whole genome shotgun (WGS) entry which is preliminary data.</text>
</comment>
<feature type="domain" description="SLBB" evidence="17">
    <location>
        <begin position="290"/>
        <end position="372"/>
    </location>
</feature>
<evidence type="ECO:0000256" key="11">
    <source>
        <dbReference type="ARBA" id="ARBA00023136"/>
    </source>
</evidence>
<evidence type="ECO:0000256" key="15">
    <source>
        <dbReference type="SAM" id="Phobius"/>
    </source>
</evidence>
<evidence type="ECO:0000256" key="3">
    <source>
        <dbReference type="ARBA" id="ARBA00022448"/>
    </source>
</evidence>
<keyword evidence="4" id="KW-1134">Transmembrane beta strand</keyword>
<evidence type="ECO:0000256" key="6">
    <source>
        <dbReference type="ARBA" id="ARBA00022692"/>
    </source>
</evidence>
<dbReference type="Proteomes" id="UP000237632">
    <property type="component" value="Unassembled WGS sequence"/>
</dbReference>
<dbReference type="PANTHER" id="PTHR33619:SF3">
    <property type="entry name" value="POLYSACCHARIDE EXPORT PROTEIN GFCE-RELATED"/>
    <property type="match status" value="1"/>
</dbReference>
<evidence type="ECO:0000256" key="13">
    <source>
        <dbReference type="ARBA" id="ARBA00023237"/>
    </source>
</evidence>
<reference evidence="18 19" key="1">
    <citation type="submission" date="2018-03" db="EMBL/GenBank/DDBJ databases">
        <authorList>
            <person name="Nguyen K."/>
            <person name="Fouts D."/>
            <person name="Sutton G."/>
        </authorList>
    </citation>
    <scope>NUCLEOTIDE SEQUENCE [LARGE SCALE GENOMIC DNA]</scope>
    <source>
        <strain evidence="18 19">AU3578</strain>
    </source>
</reference>
<feature type="domain" description="SLBB" evidence="17">
    <location>
        <begin position="204"/>
        <end position="282"/>
    </location>
</feature>
<keyword evidence="11 15" id="KW-0472">Membrane</keyword>
<keyword evidence="14" id="KW-0449">Lipoprotein</keyword>
<evidence type="ECO:0000256" key="8">
    <source>
        <dbReference type="ARBA" id="ARBA00023047"/>
    </source>
</evidence>
<dbReference type="InterPro" id="IPR049712">
    <property type="entry name" value="Poly_export"/>
</dbReference>
<dbReference type="InterPro" id="IPR054765">
    <property type="entry name" value="SLBB_dom"/>
</dbReference>
<keyword evidence="10" id="KW-0626">Porin</keyword>
<feature type="transmembrane region" description="Helical" evidence="15">
    <location>
        <begin position="26"/>
        <end position="45"/>
    </location>
</feature>
<keyword evidence="15" id="KW-1133">Transmembrane helix</keyword>
<keyword evidence="6 15" id="KW-0812">Transmembrane</keyword>
<keyword evidence="5" id="KW-0762">Sugar transport</keyword>
<proteinExistence type="inferred from homology"/>
<dbReference type="Gene3D" id="3.10.560.10">
    <property type="entry name" value="Outer membrane lipoprotein wza domain like"/>
    <property type="match status" value="2"/>
</dbReference>
<dbReference type="EMBL" id="PVHK01000057">
    <property type="protein sequence ID" value="PRH42594.1"/>
    <property type="molecule type" value="Genomic_DNA"/>
</dbReference>